<dbReference type="EMBL" id="PSXY01000018">
    <property type="protein sequence ID" value="PPF66659.1"/>
    <property type="molecule type" value="Genomic_DNA"/>
</dbReference>
<protein>
    <recommendedName>
        <fullName evidence="3">Toxin-antitoxin system</fullName>
    </recommendedName>
</protein>
<evidence type="ECO:0000313" key="1">
    <source>
        <dbReference type="EMBL" id="PPF66659.1"/>
    </source>
</evidence>
<dbReference type="RefSeq" id="WP_104290704.1">
    <property type="nucleotide sequence ID" value="NZ_PSXY01000018.1"/>
</dbReference>
<organism evidence="1 2">
    <name type="scientific">Clavibacter michiganensis</name>
    <dbReference type="NCBI Taxonomy" id="28447"/>
    <lineage>
        <taxon>Bacteria</taxon>
        <taxon>Bacillati</taxon>
        <taxon>Actinomycetota</taxon>
        <taxon>Actinomycetes</taxon>
        <taxon>Micrococcales</taxon>
        <taxon>Microbacteriaceae</taxon>
        <taxon>Clavibacter</taxon>
    </lineage>
</organism>
<dbReference type="SUPFAM" id="SSF47598">
    <property type="entry name" value="Ribbon-helix-helix"/>
    <property type="match status" value="1"/>
</dbReference>
<evidence type="ECO:0000313" key="2">
    <source>
        <dbReference type="Proteomes" id="UP000239241"/>
    </source>
</evidence>
<dbReference type="Proteomes" id="UP000239241">
    <property type="component" value="Unassembled WGS sequence"/>
</dbReference>
<accession>A0A2S5VSJ3</accession>
<name>A0A2S5VSJ3_9MICO</name>
<reference evidence="1 2" key="1">
    <citation type="submission" date="2018-02" db="EMBL/GenBank/DDBJ databases">
        <title>Bacteriophage NCPPB3778 and a type I-E CRISPR drive the evolution of the US Biological Select Agent, Rathayibacter toxicus.</title>
        <authorList>
            <person name="Davis E.W.II."/>
            <person name="Tabima J.F."/>
            <person name="Weisberg A.J."/>
            <person name="Lopes L.D."/>
            <person name="Wiseman M.S."/>
            <person name="Wiseman M.S."/>
            <person name="Pupko T."/>
            <person name="Belcher M.S."/>
            <person name="Sechler A.J."/>
            <person name="Tancos M.A."/>
            <person name="Schroeder B.K."/>
            <person name="Murray T.D."/>
            <person name="Luster D.G."/>
            <person name="Schneider W.L."/>
            <person name="Rogers E."/>
            <person name="Andreote F.D."/>
            <person name="Grunwald N.J."/>
            <person name="Putnam M.L."/>
            <person name="Chang J.H."/>
        </authorList>
    </citation>
    <scope>NUCLEOTIDE SEQUENCE [LARGE SCALE GENOMIC DNA]</scope>
    <source>
        <strain evidence="1 2">AY1B3</strain>
    </source>
</reference>
<dbReference type="InterPro" id="IPR010985">
    <property type="entry name" value="Ribbon_hlx_hlx"/>
</dbReference>
<dbReference type="GO" id="GO:0006355">
    <property type="term" value="P:regulation of DNA-templated transcription"/>
    <property type="evidence" value="ECO:0007669"/>
    <property type="project" value="InterPro"/>
</dbReference>
<dbReference type="AlphaFoldDB" id="A0A2S5VSJ3"/>
<evidence type="ECO:0008006" key="3">
    <source>
        <dbReference type="Google" id="ProtNLM"/>
    </source>
</evidence>
<proteinExistence type="predicted"/>
<comment type="caution">
    <text evidence="1">The sequence shown here is derived from an EMBL/GenBank/DDBJ whole genome shotgun (WGS) entry which is preliminary data.</text>
</comment>
<gene>
    <name evidence="1" type="ORF">C5E16_11135</name>
</gene>
<sequence>MRNSTTGLQAQEATFGHAERMYLYLYHRPTTVRDMTAQRHSGGRKSKGNRQALLARVPEPVGEAVRARAEARGISMSDYIASILALNVGMPELAVQSPVIPAYEELPIADVA</sequence>